<keyword evidence="1" id="KW-0812">Transmembrane</keyword>
<accession>A0ABD5NJC2</accession>
<gene>
    <name evidence="3" type="ORF">ACFOUR_01570</name>
</gene>
<dbReference type="Proteomes" id="UP001595846">
    <property type="component" value="Unassembled WGS sequence"/>
</dbReference>
<feature type="transmembrane region" description="Helical" evidence="1">
    <location>
        <begin position="41"/>
        <end position="61"/>
    </location>
</feature>
<feature type="transmembrane region" description="Helical" evidence="1">
    <location>
        <begin position="15"/>
        <end position="35"/>
    </location>
</feature>
<dbReference type="InterPro" id="IPR002711">
    <property type="entry name" value="HNH"/>
</dbReference>
<dbReference type="AlphaFoldDB" id="A0ABD5NJC2"/>
<dbReference type="InterPro" id="IPR052892">
    <property type="entry name" value="NA-targeting_endonuclease"/>
</dbReference>
<feature type="domain" description="HNH nuclease" evidence="2">
    <location>
        <begin position="84"/>
        <end position="135"/>
    </location>
</feature>
<dbReference type="PANTHER" id="PTHR33877:SF1">
    <property type="entry name" value="TYPE IV METHYL-DIRECTED RESTRICTION ENZYME ECOKMCRA"/>
    <property type="match status" value="1"/>
</dbReference>
<organism evidence="3 4">
    <name type="scientific">Halovivax cerinus</name>
    <dbReference type="NCBI Taxonomy" id="1487865"/>
    <lineage>
        <taxon>Archaea</taxon>
        <taxon>Methanobacteriati</taxon>
        <taxon>Methanobacteriota</taxon>
        <taxon>Stenosarchaea group</taxon>
        <taxon>Halobacteria</taxon>
        <taxon>Halobacteriales</taxon>
        <taxon>Natrialbaceae</taxon>
        <taxon>Halovivax</taxon>
    </lineage>
</organism>
<sequence>MVEGVKIEEGDRDRLALLAVTTTGFVVGVGGLLAGPGGLPLSAVWGGLVVLSVVGGIGLGWQVVTERRSPNEAEPAPPPVPDPLRREVVEDRAEGHCEFCRTDSDALDVEHVTPRSDGGANVRTNLIALCPVCQEKVTNDVYDRSELADKVRRREHPEKTML</sequence>
<dbReference type="CDD" id="cd00085">
    <property type="entry name" value="HNHc"/>
    <property type="match status" value="1"/>
</dbReference>
<proteinExistence type="predicted"/>
<dbReference type="PANTHER" id="PTHR33877">
    <property type="entry name" value="SLL1193 PROTEIN"/>
    <property type="match status" value="1"/>
</dbReference>
<evidence type="ECO:0000313" key="3">
    <source>
        <dbReference type="EMBL" id="MFC3957062.1"/>
    </source>
</evidence>
<dbReference type="GeneID" id="73904774"/>
<keyword evidence="3" id="KW-0255">Endonuclease</keyword>
<reference evidence="3 4" key="1">
    <citation type="journal article" date="2019" name="Int. J. Syst. Evol. Microbiol.">
        <title>The Global Catalogue of Microorganisms (GCM) 10K type strain sequencing project: providing services to taxonomists for standard genome sequencing and annotation.</title>
        <authorList>
            <consortium name="The Broad Institute Genomics Platform"/>
            <consortium name="The Broad Institute Genome Sequencing Center for Infectious Disease"/>
            <person name="Wu L."/>
            <person name="Ma J."/>
        </authorList>
    </citation>
    <scope>NUCLEOTIDE SEQUENCE [LARGE SCALE GENOMIC DNA]</scope>
    <source>
        <strain evidence="3 4">IBRC-M 10256</strain>
    </source>
</reference>
<dbReference type="SMART" id="SM00507">
    <property type="entry name" value="HNHc"/>
    <property type="match status" value="1"/>
</dbReference>
<evidence type="ECO:0000313" key="4">
    <source>
        <dbReference type="Proteomes" id="UP001595846"/>
    </source>
</evidence>
<keyword evidence="3" id="KW-0540">Nuclease</keyword>
<dbReference type="GO" id="GO:0004519">
    <property type="term" value="F:endonuclease activity"/>
    <property type="evidence" value="ECO:0007669"/>
    <property type="project" value="UniProtKB-KW"/>
</dbReference>
<protein>
    <submittedName>
        <fullName evidence="3">HNH endonuclease</fullName>
    </submittedName>
</protein>
<evidence type="ECO:0000259" key="2">
    <source>
        <dbReference type="SMART" id="SM00507"/>
    </source>
</evidence>
<keyword evidence="1" id="KW-0472">Membrane</keyword>
<keyword evidence="4" id="KW-1185">Reference proteome</keyword>
<dbReference type="RefSeq" id="WP_256532007.1">
    <property type="nucleotide sequence ID" value="NZ_CP101824.1"/>
</dbReference>
<dbReference type="Pfam" id="PF01844">
    <property type="entry name" value="HNH"/>
    <property type="match status" value="1"/>
</dbReference>
<evidence type="ECO:0000256" key="1">
    <source>
        <dbReference type="SAM" id="Phobius"/>
    </source>
</evidence>
<dbReference type="Gene3D" id="1.10.30.50">
    <property type="match status" value="1"/>
</dbReference>
<dbReference type="InterPro" id="IPR003615">
    <property type="entry name" value="HNH_nuc"/>
</dbReference>
<keyword evidence="3" id="KW-0378">Hydrolase</keyword>
<keyword evidence="1" id="KW-1133">Transmembrane helix</keyword>
<dbReference type="EMBL" id="JBHSAQ010000001">
    <property type="protein sequence ID" value="MFC3957062.1"/>
    <property type="molecule type" value="Genomic_DNA"/>
</dbReference>
<name>A0ABD5NJC2_9EURY</name>
<comment type="caution">
    <text evidence="3">The sequence shown here is derived from an EMBL/GenBank/DDBJ whole genome shotgun (WGS) entry which is preliminary data.</text>
</comment>